<dbReference type="PANTHER" id="PTHR43540:SF1">
    <property type="entry name" value="ISOCHORISMATASE HYDROLASE"/>
    <property type="match status" value="1"/>
</dbReference>
<dbReference type="InterPro" id="IPR000868">
    <property type="entry name" value="Isochorismatase-like_dom"/>
</dbReference>
<evidence type="ECO:0000313" key="3">
    <source>
        <dbReference type="EMBL" id="WND03533.1"/>
    </source>
</evidence>
<proteinExistence type="predicted"/>
<evidence type="ECO:0000256" key="1">
    <source>
        <dbReference type="ARBA" id="ARBA00022801"/>
    </source>
</evidence>
<evidence type="ECO:0000313" key="4">
    <source>
        <dbReference type="Proteomes" id="UP001268683"/>
    </source>
</evidence>
<dbReference type="EMBL" id="CP123872">
    <property type="protein sequence ID" value="WND03533.1"/>
    <property type="molecule type" value="Genomic_DNA"/>
</dbReference>
<name>A0AA52HBD8_9PROT</name>
<keyword evidence="4" id="KW-1185">Reference proteome</keyword>
<dbReference type="Proteomes" id="UP001268683">
    <property type="component" value="Chromosome"/>
</dbReference>
<keyword evidence="1" id="KW-0378">Hydrolase</keyword>
<dbReference type="Pfam" id="PF00857">
    <property type="entry name" value="Isochorismatase"/>
    <property type="match status" value="1"/>
</dbReference>
<feature type="domain" description="Isochorismatase-like" evidence="2">
    <location>
        <begin position="15"/>
        <end position="188"/>
    </location>
</feature>
<dbReference type="KEGG" id="tmk:QGN29_03990"/>
<dbReference type="InterPro" id="IPR050272">
    <property type="entry name" value="Isochorismatase-like_hydrls"/>
</dbReference>
<dbReference type="AlphaFoldDB" id="A0AA52HBD8"/>
<dbReference type="Gene3D" id="3.40.50.850">
    <property type="entry name" value="Isochorismatase-like"/>
    <property type="match status" value="1"/>
</dbReference>
<dbReference type="PANTHER" id="PTHR43540">
    <property type="entry name" value="PEROXYUREIDOACRYLATE/UREIDOACRYLATE AMIDOHYDROLASE-RELATED"/>
    <property type="match status" value="1"/>
</dbReference>
<dbReference type="SUPFAM" id="SSF52499">
    <property type="entry name" value="Isochorismatase-like hydrolases"/>
    <property type="match status" value="1"/>
</dbReference>
<protein>
    <submittedName>
        <fullName evidence="3">Isochorismatase family protein</fullName>
    </submittedName>
</protein>
<reference evidence="3" key="1">
    <citation type="submission" date="2023-04" db="EMBL/GenBank/DDBJ databases">
        <title>Complete genome sequence of Temperatibacter marinus.</title>
        <authorList>
            <person name="Rong J.-C."/>
            <person name="Yi M.-L."/>
            <person name="Zhao Q."/>
        </authorList>
    </citation>
    <scope>NUCLEOTIDE SEQUENCE</scope>
    <source>
        <strain evidence="3">NBRC 110045</strain>
    </source>
</reference>
<dbReference type="RefSeq" id="WP_310799386.1">
    <property type="nucleotide sequence ID" value="NZ_CP123872.1"/>
</dbReference>
<dbReference type="GO" id="GO:0016787">
    <property type="term" value="F:hydrolase activity"/>
    <property type="evidence" value="ECO:0007669"/>
    <property type="project" value="UniProtKB-KW"/>
</dbReference>
<gene>
    <name evidence="3" type="ORF">QGN29_03990</name>
</gene>
<evidence type="ECO:0000259" key="2">
    <source>
        <dbReference type="Pfam" id="PF00857"/>
    </source>
</evidence>
<organism evidence="3 4">
    <name type="scientific">Temperatibacter marinus</name>
    <dbReference type="NCBI Taxonomy" id="1456591"/>
    <lineage>
        <taxon>Bacteria</taxon>
        <taxon>Pseudomonadati</taxon>
        <taxon>Pseudomonadota</taxon>
        <taxon>Alphaproteobacteria</taxon>
        <taxon>Kordiimonadales</taxon>
        <taxon>Temperatibacteraceae</taxon>
        <taxon>Temperatibacter</taxon>
    </lineage>
</organism>
<sequence>MDLERNAMDMGNMPALLLVDMINGFTNSACSLGSDCPDVVAANAVLLSEFRRLGLPIFYTTVVFHNDDQAKVFRGRIDALNQLTPDSNWVKVDPKLAMQEGEVLIEKQWASSFHQTDLHEQLQACEVDSLVVTGLTTSGCVRATVVDGLQYDYRVFVPREAVGDRNQDAHQANLFDMHAKYADVISLDEAIKHIRRSQGK</sequence>
<dbReference type="InterPro" id="IPR036380">
    <property type="entry name" value="Isochorismatase-like_sf"/>
</dbReference>
<accession>A0AA52HBD8</accession>